<evidence type="ECO:0000259" key="6">
    <source>
        <dbReference type="PROSITE" id="PS50110"/>
    </source>
</evidence>
<proteinExistence type="predicted"/>
<dbReference type="SMART" id="SM00342">
    <property type="entry name" value="HTH_ARAC"/>
    <property type="match status" value="1"/>
</dbReference>
<evidence type="ECO:0000259" key="5">
    <source>
        <dbReference type="PROSITE" id="PS01124"/>
    </source>
</evidence>
<dbReference type="AlphaFoldDB" id="A0A6L8VAG5"/>
<evidence type="ECO:0000313" key="8">
    <source>
        <dbReference type="Proteomes" id="UP000481087"/>
    </source>
</evidence>
<dbReference type="InterPro" id="IPR020449">
    <property type="entry name" value="Tscrpt_reg_AraC-type_HTH"/>
</dbReference>
<dbReference type="SUPFAM" id="SSF52172">
    <property type="entry name" value="CheY-like"/>
    <property type="match status" value="1"/>
</dbReference>
<dbReference type="Proteomes" id="UP000481087">
    <property type="component" value="Unassembled WGS sequence"/>
</dbReference>
<keyword evidence="1" id="KW-0805">Transcription regulation</keyword>
<feature type="domain" description="HTH araC/xylS-type" evidence="5">
    <location>
        <begin position="432"/>
        <end position="530"/>
    </location>
</feature>
<dbReference type="PROSITE" id="PS00041">
    <property type="entry name" value="HTH_ARAC_FAMILY_1"/>
    <property type="match status" value="1"/>
</dbReference>
<reference evidence="7 8" key="1">
    <citation type="submission" date="2019-12" db="EMBL/GenBank/DDBJ databases">
        <title>Paenibacillus sp. nov. sp. isolated from soil.</title>
        <authorList>
            <person name="Kim J."/>
            <person name="Jeong S.E."/>
            <person name="Jung H.S."/>
            <person name="Jeon C.O."/>
        </authorList>
    </citation>
    <scope>NUCLEOTIDE SEQUENCE [LARGE SCALE GENOMIC DNA]</scope>
    <source>
        <strain evidence="7 8">5J-6</strain>
    </source>
</reference>
<dbReference type="SMART" id="SM00448">
    <property type="entry name" value="REC"/>
    <property type="match status" value="1"/>
</dbReference>
<feature type="modified residue" description="4-aspartylphosphate" evidence="4">
    <location>
        <position position="54"/>
    </location>
</feature>
<evidence type="ECO:0000256" key="2">
    <source>
        <dbReference type="ARBA" id="ARBA00023125"/>
    </source>
</evidence>
<dbReference type="Pfam" id="PF00072">
    <property type="entry name" value="Response_reg"/>
    <property type="match status" value="1"/>
</dbReference>
<dbReference type="InterPro" id="IPR009057">
    <property type="entry name" value="Homeodomain-like_sf"/>
</dbReference>
<dbReference type="GO" id="GO:0000160">
    <property type="term" value="P:phosphorelay signal transduction system"/>
    <property type="evidence" value="ECO:0007669"/>
    <property type="project" value="InterPro"/>
</dbReference>
<keyword evidence="2" id="KW-0238">DNA-binding</keyword>
<evidence type="ECO:0000256" key="4">
    <source>
        <dbReference type="PROSITE-ProRule" id="PRU00169"/>
    </source>
</evidence>
<dbReference type="Gene3D" id="1.10.10.60">
    <property type="entry name" value="Homeodomain-like"/>
    <property type="match status" value="2"/>
</dbReference>
<dbReference type="InterPro" id="IPR001789">
    <property type="entry name" value="Sig_transdc_resp-reg_receiver"/>
</dbReference>
<dbReference type="GO" id="GO:0003700">
    <property type="term" value="F:DNA-binding transcription factor activity"/>
    <property type="evidence" value="ECO:0007669"/>
    <property type="project" value="InterPro"/>
</dbReference>
<dbReference type="PROSITE" id="PS01124">
    <property type="entry name" value="HTH_ARAC_FAMILY_2"/>
    <property type="match status" value="1"/>
</dbReference>
<dbReference type="InterPro" id="IPR011006">
    <property type="entry name" value="CheY-like_superfamily"/>
</dbReference>
<evidence type="ECO:0000256" key="1">
    <source>
        <dbReference type="ARBA" id="ARBA00023015"/>
    </source>
</evidence>
<dbReference type="PANTHER" id="PTHR43280:SF28">
    <property type="entry name" value="HTH-TYPE TRANSCRIPTIONAL ACTIVATOR RHAS"/>
    <property type="match status" value="1"/>
</dbReference>
<accession>A0A6L8VAG5</accession>
<dbReference type="InterPro" id="IPR018060">
    <property type="entry name" value="HTH_AraC"/>
</dbReference>
<evidence type="ECO:0000313" key="7">
    <source>
        <dbReference type="EMBL" id="MZQ86329.1"/>
    </source>
</evidence>
<gene>
    <name evidence="7" type="ORF">GQF01_29925</name>
</gene>
<keyword evidence="3" id="KW-0804">Transcription</keyword>
<protein>
    <submittedName>
        <fullName evidence="7">Response regulator</fullName>
    </submittedName>
</protein>
<comment type="caution">
    <text evidence="7">The sequence shown here is derived from an EMBL/GenBank/DDBJ whole genome shotgun (WGS) entry which is preliminary data.</text>
</comment>
<dbReference type="EMBL" id="WTUZ01000039">
    <property type="protein sequence ID" value="MZQ86329.1"/>
    <property type="molecule type" value="Genomic_DNA"/>
</dbReference>
<dbReference type="Gene3D" id="3.40.50.2300">
    <property type="match status" value="1"/>
</dbReference>
<dbReference type="PROSITE" id="PS50110">
    <property type="entry name" value="RESPONSE_REGULATORY"/>
    <property type="match status" value="1"/>
</dbReference>
<feature type="domain" description="Response regulatory" evidence="6">
    <location>
        <begin position="2"/>
        <end position="119"/>
    </location>
</feature>
<dbReference type="Pfam" id="PF12833">
    <property type="entry name" value="HTH_18"/>
    <property type="match status" value="1"/>
</dbReference>
<dbReference type="CDD" id="cd17536">
    <property type="entry name" value="REC_YesN-like"/>
    <property type="match status" value="1"/>
</dbReference>
<dbReference type="GO" id="GO:0043565">
    <property type="term" value="F:sequence-specific DNA binding"/>
    <property type="evidence" value="ECO:0007669"/>
    <property type="project" value="InterPro"/>
</dbReference>
<name>A0A6L8VAG5_9BACL</name>
<sequence>MNILIVDDEPIFREWFQMTVARLGEPYRIAGEAANGLEAIDFCRSHTVDLVVTDVKMPGMNGIELIKSLKQEMPRIRVVIFSSYNEFQFAAEALKFGASEYILKAEITLQGLGEVLQKIGKDIELDHSKLVEINSLRSLLNQNQLALRTAYFKELLLGNQQEWNDFQDKMLLFGTGLTERNLTVLALGNLPTSELKIQEEDLRILAVTNIVNETLMNEAGNGCSFLYEDNVVMLLVNIKSTSMKSQRESLLLLANRVTENLRKFIGVHAAISISTTYSRLSFLPEQAREALEALHLPLFYEDRSIVYDQSPIPAGQADTIPVPDNFHRYLDLGQIREVSEACKQFMNAISEQKALNAKQARALSLELTYAMVNKARAYQVPATKLDLLYSEAHLEVMRLKTFRELRSWTETMVDTIVQWIEQHRRKYGEAVQNACDFIQRHFSEELSLQQVADHVHLSRNYFSELFKKETGMNFNEYLMQVRLEQAMNLLSTKTLKVSETAVQVGYANASYFIKLFKKYTGISPSEYMELHNRA</sequence>
<dbReference type="PRINTS" id="PR00032">
    <property type="entry name" value="HTHARAC"/>
</dbReference>
<keyword evidence="8" id="KW-1185">Reference proteome</keyword>
<evidence type="ECO:0000256" key="3">
    <source>
        <dbReference type="ARBA" id="ARBA00023163"/>
    </source>
</evidence>
<organism evidence="7 8">
    <name type="scientific">Paenibacillus silvestris</name>
    <dbReference type="NCBI Taxonomy" id="2606219"/>
    <lineage>
        <taxon>Bacteria</taxon>
        <taxon>Bacillati</taxon>
        <taxon>Bacillota</taxon>
        <taxon>Bacilli</taxon>
        <taxon>Bacillales</taxon>
        <taxon>Paenibacillaceae</taxon>
        <taxon>Paenibacillus</taxon>
    </lineage>
</organism>
<dbReference type="PANTHER" id="PTHR43280">
    <property type="entry name" value="ARAC-FAMILY TRANSCRIPTIONAL REGULATOR"/>
    <property type="match status" value="1"/>
</dbReference>
<dbReference type="RefSeq" id="WP_161410755.1">
    <property type="nucleotide sequence ID" value="NZ_WTUZ01000039.1"/>
</dbReference>
<keyword evidence="4" id="KW-0597">Phosphoprotein</keyword>
<dbReference type="InterPro" id="IPR018062">
    <property type="entry name" value="HTH_AraC-typ_CS"/>
</dbReference>
<dbReference type="SUPFAM" id="SSF46689">
    <property type="entry name" value="Homeodomain-like"/>
    <property type="match status" value="2"/>
</dbReference>